<sequence length="241" mass="26874">MNFEQILEMEAQKEGEAEIGLVRARPTAIGRFDTRAVMADLNAMETKCRALINDADALTIKTNEQNMEAVNISGKLQELTKQVKKKCEDFLEPYKKVTSAINGPKKRITEAADKAKSIVNQKIFQFKKQAEIEAAKQQKLIDEASKKLQESLNVQAKELGIKAPQVAPIQAPKPVTILRGDSGAAVYTRKVWKCEIVDPDKVERVYCVPSQMLLNQAVKMGVRKTPGCRIFEDETPVTRTG</sequence>
<name>A0A6H1ZDW6_9ZZZZ</name>
<protein>
    <submittedName>
        <fullName evidence="1">Uncharacterized protein</fullName>
    </submittedName>
</protein>
<reference evidence="1" key="1">
    <citation type="submission" date="2020-03" db="EMBL/GenBank/DDBJ databases">
        <title>The deep terrestrial virosphere.</title>
        <authorList>
            <person name="Holmfeldt K."/>
            <person name="Nilsson E."/>
            <person name="Simone D."/>
            <person name="Lopez-Fernandez M."/>
            <person name="Wu X."/>
            <person name="de Brujin I."/>
            <person name="Lundin D."/>
            <person name="Andersson A."/>
            <person name="Bertilsson S."/>
            <person name="Dopson M."/>
        </authorList>
    </citation>
    <scope>NUCLEOTIDE SEQUENCE</scope>
    <source>
        <strain evidence="1">TM448A00224</strain>
        <strain evidence="2">TM448B00423</strain>
    </source>
</reference>
<accession>A0A6H1ZDW6</accession>
<dbReference type="EMBL" id="MT143989">
    <property type="protein sequence ID" value="QJA45380.1"/>
    <property type="molecule type" value="Genomic_DNA"/>
</dbReference>
<evidence type="ECO:0000313" key="2">
    <source>
        <dbReference type="EMBL" id="QJH95443.1"/>
    </source>
</evidence>
<gene>
    <name evidence="1" type="ORF">TM448A00224_0045</name>
    <name evidence="2" type="ORF">TM448B00423_0012</name>
</gene>
<dbReference type="AlphaFoldDB" id="A0A6H1ZDW6"/>
<dbReference type="EMBL" id="MT144620">
    <property type="protein sequence ID" value="QJH95443.1"/>
    <property type="molecule type" value="Genomic_DNA"/>
</dbReference>
<evidence type="ECO:0000313" key="1">
    <source>
        <dbReference type="EMBL" id="QJA45380.1"/>
    </source>
</evidence>
<organism evidence="1">
    <name type="scientific">viral metagenome</name>
    <dbReference type="NCBI Taxonomy" id="1070528"/>
    <lineage>
        <taxon>unclassified sequences</taxon>
        <taxon>metagenomes</taxon>
        <taxon>organismal metagenomes</taxon>
    </lineage>
</organism>
<proteinExistence type="predicted"/>